<feature type="signal peptide" evidence="1">
    <location>
        <begin position="1"/>
        <end position="23"/>
    </location>
</feature>
<keyword evidence="3" id="KW-1185">Reference proteome</keyword>
<dbReference type="EMBL" id="JACTNZ010000004">
    <property type="protein sequence ID" value="KAG5553620.1"/>
    <property type="molecule type" value="Genomic_DNA"/>
</dbReference>
<dbReference type="Proteomes" id="UP000823749">
    <property type="component" value="Chromosome 4"/>
</dbReference>
<comment type="caution">
    <text evidence="2">The sequence shown here is derived from an EMBL/GenBank/DDBJ whole genome shotgun (WGS) entry which is preliminary data.</text>
</comment>
<organism evidence="2 3">
    <name type="scientific">Rhododendron griersonianum</name>
    <dbReference type="NCBI Taxonomy" id="479676"/>
    <lineage>
        <taxon>Eukaryota</taxon>
        <taxon>Viridiplantae</taxon>
        <taxon>Streptophyta</taxon>
        <taxon>Embryophyta</taxon>
        <taxon>Tracheophyta</taxon>
        <taxon>Spermatophyta</taxon>
        <taxon>Magnoliopsida</taxon>
        <taxon>eudicotyledons</taxon>
        <taxon>Gunneridae</taxon>
        <taxon>Pentapetalae</taxon>
        <taxon>asterids</taxon>
        <taxon>Ericales</taxon>
        <taxon>Ericaceae</taxon>
        <taxon>Ericoideae</taxon>
        <taxon>Rhodoreae</taxon>
        <taxon>Rhododendron</taxon>
    </lineage>
</organism>
<reference evidence="2" key="1">
    <citation type="submission" date="2020-08" db="EMBL/GenBank/DDBJ databases">
        <title>Plant Genome Project.</title>
        <authorList>
            <person name="Zhang R.-G."/>
        </authorList>
    </citation>
    <scope>NUCLEOTIDE SEQUENCE</scope>
    <source>
        <strain evidence="2">WSP0</strain>
        <tissue evidence="2">Leaf</tissue>
    </source>
</reference>
<sequence>MLHRNTNRLTLILIYTVLEWILINNPPPPQHPAPGVVVSTTSSIPQKTRISSEISSVNPTPFSSWVTAPIIKNYPITDGGAVCWCRSEGCFAGQFEVSRTGFGRESKVGKIGKRANK</sequence>
<evidence type="ECO:0000313" key="3">
    <source>
        <dbReference type="Proteomes" id="UP000823749"/>
    </source>
</evidence>
<feature type="chain" id="PRO_5043933086" evidence="1">
    <location>
        <begin position="24"/>
        <end position="117"/>
    </location>
</feature>
<name>A0AAV6KM99_9ERIC</name>
<proteinExistence type="predicted"/>
<dbReference type="AlphaFoldDB" id="A0AAV6KM99"/>
<protein>
    <submittedName>
        <fullName evidence="2">Uncharacterized protein</fullName>
    </submittedName>
</protein>
<evidence type="ECO:0000256" key="1">
    <source>
        <dbReference type="SAM" id="SignalP"/>
    </source>
</evidence>
<gene>
    <name evidence="2" type="ORF">RHGRI_011494</name>
</gene>
<accession>A0AAV6KM99</accession>
<evidence type="ECO:0000313" key="2">
    <source>
        <dbReference type="EMBL" id="KAG5553620.1"/>
    </source>
</evidence>
<keyword evidence="1" id="KW-0732">Signal</keyword>